<dbReference type="Pfam" id="PF04134">
    <property type="entry name" value="DCC1-like"/>
    <property type="match status" value="1"/>
</dbReference>
<evidence type="ECO:0000256" key="1">
    <source>
        <dbReference type="SAM" id="Phobius"/>
    </source>
</evidence>
<dbReference type="GO" id="GO:0015035">
    <property type="term" value="F:protein-disulfide reductase activity"/>
    <property type="evidence" value="ECO:0007669"/>
    <property type="project" value="InterPro"/>
</dbReference>
<evidence type="ECO:0000313" key="2">
    <source>
        <dbReference type="EMBL" id="SVB95110.1"/>
    </source>
</evidence>
<dbReference type="AlphaFoldDB" id="A0A382I632"/>
<evidence type="ECO:0008006" key="3">
    <source>
        <dbReference type="Google" id="ProtNLM"/>
    </source>
</evidence>
<gene>
    <name evidence="2" type="ORF">METZ01_LOCUS247964</name>
</gene>
<reference evidence="2" key="1">
    <citation type="submission" date="2018-05" db="EMBL/GenBank/DDBJ databases">
        <authorList>
            <person name="Lanie J.A."/>
            <person name="Ng W.-L."/>
            <person name="Kazmierczak K.M."/>
            <person name="Andrzejewski T.M."/>
            <person name="Davidsen T.M."/>
            <person name="Wayne K.J."/>
            <person name="Tettelin H."/>
            <person name="Glass J.I."/>
            <person name="Rusch D."/>
            <person name="Podicherti R."/>
            <person name="Tsui H.-C.T."/>
            <person name="Winkler M.E."/>
        </authorList>
    </citation>
    <scope>NUCLEOTIDE SEQUENCE</scope>
</reference>
<keyword evidence="1" id="KW-0812">Transmembrane</keyword>
<accession>A0A382I632</accession>
<name>A0A382I632_9ZZZZ</name>
<sequence length="136" mass="15839">MTDSNLDKDSDIIDQNNFLVPNQKLVIYDENCELCKQLVDWTSKKISDDFKFVDSNSIEHDFYGLDQTDLDKYVWLIKSNSEKSKGAYAIAELLKQMEFRWKILGSIISTFPFTFVASGIYWLVAKNRRRFKGVCS</sequence>
<protein>
    <recommendedName>
        <fullName evidence="3">DUF393 domain-containing protein</fullName>
    </recommendedName>
</protein>
<keyword evidence="1" id="KW-0472">Membrane</keyword>
<keyword evidence="1" id="KW-1133">Transmembrane helix</keyword>
<organism evidence="2">
    <name type="scientific">marine metagenome</name>
    <dbReference type="NCBI Taxonomy" id="408172"/>
    <lineage>
        <taxon>unclassified sequences</taxon>
        <taxon>metagenomes</taxon>
        <taxon>ecological metagenomes</taxon>
    </lineage>
</organism>
<dbReference type="EMBL" id="UINC01065440">
    <property type="protein sequence ID" value="SVB95110.1"/>
    <property type="molecule type" value="Genomic_DNA"/>
</dbReference>
<proteinExistence type="predicted"/>
<dbReference type="InterPro" id="IPR007263">
    <property type="entry name" value="DCC1-like"/>
</dbReference>
<feature type="transmembrane region" description="Helical" evidence="1">
    <location>
        <begin position="103"/>
        <end position="124"/>
    </location>
</feature>